<evidence type="ECO:0000256" key="1">
    <source>
        <dbReference type="SAM" id="MobiDB-lite"/>
    </source>
</evidence>
<protein>
    <submittedName>
        <fullName evidence="2">Uncharacterized protein</fullName>
    </submittedName>
</protein>
<proteinExistence type="predicted"/>
<reference evidence="2 3" key="1">
    <citation type="journal article" date="2021" name="Elife">
        <title>Chloroplast acquisition without the gene transfer in kleptoplastic sea slugs, Plakobranchus ocellatus.</title>
        <authorList>
            <person name="Maeda T."/>
            <person name="Takahashi S."/>
            <person name="Yoshida T."/>
            <person name="Shimamura S."/>
            <person name="Takaki Y."/>
            <person name="Nagai Y."/>
            <person name="Toyoda A."/>
            <person name="Suzuki Y."/>
            <person name="Arimoto A."/>
            <person name="Ishii H."/>
            <person name="Satoh N."/>
            <person name="Nishiyama T."/>
            <person name="Hasebe M."/>
            <person name="Maruyama T."/>
            <person name="Minagawa J."/>
            <person name="Obokata J."/>
            <person name="Shigenobu S."/>
        </authorList>
    </citation>
    <scope>NUCLEOTIDE SEQUENCE [LARGE SCALE GENOMIC DNA]</scope>
</reference>
<organism evidence="2 3">
    <name type="scientific">Plakobranchus ocellatus</name>
    <dbReference type="NCBI Taxonomy" id="259542"/>
    <lineage>
        <taxon>Eukaryota</taxon>
        <taxon>Metazoa</taxon>
        <taxon>Spiralia</taxon>
        <taxon>Lophotrochozoa</taxon>
        <taxon>Mollusca</taxon>
        <taxon>Gastropoda</taxon>
        <taxon>Heterobranchia</taxon>
        <taxon>Euthyneura</taxon>
        <taxon>Panpulmonata</taxon>
        <taxon>Sacoglossa</taxon>
        <taxon>Placobranchoidea</taxon>
        <taxon>Plakobranchidae</taxon>
        <taxon>Plakobranchus</taxon>
    </lineage>
</organism>
<comment type="caution">
    <text evidence="2">The sequence shown here is derived from an EMBL/GenBank/DDBJ whole genome shotgun (WGS) entry which is preliminary data.</text>
</comment>
<evidence type="ECO:0000313" key="2">
    <source>
        <dbReference type="EMBL" id="GFO20111.1"/>
    </source>
</evidence>
<keyword evidence="3" id="KW-1185">Reference proteome</keyword>
<dbReference type="EMBL" id="BLXT01005153">
    <property type="protein sequence ID" value="GFO20111.1"/>
    <property type="molecule type" value="Genomic_DNA"/>
</dbReference>
<feature type="region of interest" description="Disordered" evidence="1">
    <location>
        <begin position="47"/>
        <end position="115"/>
    </location>
</feature>
<name>A0AAV4B9S5_9GAST</name>
<feature type="compositionally biased region" description="Polar residues" evidence="1">
    <location>
        <begin position="57"/>
        <end position="70"/>
    </location>
</feature>
<gene>
    <name evidence="2" type="ORF">PoB_004661600</name>
</gene>
<sequence length="150" mass="16834">MTVGEQSLHDLSSNIYVSLLDVASSVQASVEDMDGWHYLTRGRRKCRRYRRDKGDSQDTFGPTNSDNQVTGDLAGGEEQVQESSNHDDNTVAQEAADKTTQGSKSASKVETTGRKITKIKDLKERHTCIWEENMKRVAQSARFQRNPPKC</sequence>
<dbReference type="Proteomes" id="UP000735302">
    <property type="component" value="Unassembled WGS sequence"/>
</dbReference>
<evidence type="ECO:0000313" key="3">
    <source>
        <dbReference type="Proteomes" id="UP000735302"/>
    </source>
</evidence>
<feature type="compositionally biased region" description="Polar residues" evidence="1">
    <location>
        <begin position="98"/>
        <end position="110"/>
    </location>
</feature>
<dbReference type="AlphaFoldDB" id="A0AAV4B9S5"/>
<accession>A0AAV4B9S5</accession>